<dbReference type="PROSITE" id="PS51257">
    <property type="entry name" value="PROKAR_LIPOPROTEIN"/>
    <property type="match status" value="1"/>
</dbReference>
<dbReference type="RefSeq" id="WP_239677023.1">
    <property type="nucleotide sequence ID" value="NZ_CP070499.1"/>
</dbReference>
<organism evidence="1 2">
    <name type="scientific">Natronosporangium hydrolyticum</name>
    <dbReference type="NCBI Taxonomy" id="2811111"/>
    <lineage>
        <taxon>Bacteria</taxon>
        <taxon>Bacillati</taxon>
        <taxon>Actinomycetota</taxon>
        <taxon>Actinomycetes</taxon>
        <taxon>Micromonosporales</taxon>
        <taxon>Micromonosporaceae</taxon>
        <taxon>Natronosporangium</taxon>
    </lineage>
</organism>
<dbReference type="Proteomes" id="UP000662857">
    <property type="component" value="Chromosome"/>
</dbReference>
<reference evidence="1" key="1">
    <citation type="submission" date="2021-02" db="EMBL/GenBank/DDBJ databases">
        <title>Natrosporangium hydrolyticum gen. nov., sp. nov, a haloalkaliphilic actinobacterium from a soda solonchak soil.</title>
        <authorList>
            <person name="Sorokin D.Y."/>
            <person name="Khijniak T.V."/>
            <person name="Zakharycheva A.P."/>
            <person name="Boueva O.V."/>
            <person name="Ariskina E.V."/>
            <person name="Hahnke R.L."/>
            <person name="Bunk B."/>
            <person name="Sproer C."/>
            <person name="Schumann P."/>
            <person name="Evtushenko L.I."/>
            <person name="Kublanov I.V."/>
        </authorList>
    </citation>
    <scope>NUCLEOTIDE SEQUENCE</scope>
    <source>
        <strain evidence="1">DSM 106523</strain>
    </source>
</reference>
<dbReference type="KEGG" id="nhy:JQS43_00225"/>
<dbReference type="EMBL" id="CP070499">
    <property type="protein sequence ID" value="QSB14863.1"/>
    <property type="molecule type" value="Genomic_DNA"/>
</dbReference>
<evidence type="ECO:0000313" key="1">
    <source>
        <dbReference type="EMBL" id="QSB14863.1"/>
    </source>
</evidence>
<evidence type="ECO:0000313" key="2">
    <source>
        <dbReference type="Proteomes" id="UP000662857"/>
    </source>
</evidence>
<sequence length="286" mass="30855">MKIAVPAAAGALVVLTGCADPDGDEPAGVSPDEQLYETVATVLESPEHGPQLCHAVAHSLPPQCSGPDVVGWDWDAVTSESAEGVTWGDYYLVGSWDGESFHLAESARAPEPEELAQFFDTDEPRFDTPCEEPAGGWEPDDPETTTDETLNEALELARNDPEYAGSWVDQSVADDADTDELGLGNDPTELVLNVQFTEDLPEKEQELRTVWGGALCVTGAAHTEQELLSVQEQLHEDLPEINSSRVDTMTNALIAEVFVVTPELQAELDEQYGPGTVVLEGLLQPR</sequence>
<keyword evidence="2" id="KW-1185">Reference proteome</keyword>
<protein>
    <submittedName>
        <fullName evidence="1">Uncharacterized protein</fullName>
    </submittedName>
</protein>
<dbReference type="AlphaFoldDB" id="A0A895YHL1"/>
<name>A0A895YHL1_9ACTN</name>
<accession>A0A895YHL1</accession>
<gene>
    <name evidence="1" type="ORF">JQS43_00225</name>
</gene>
<proteinExistence type="predicted"/>